<dbReference type="PANTHER" id="PTHR23511">
    <property type="entry name" value="SYNAPTIC VESICLE GLYCOPROTEIN 2"/>
    <property type="match status" value="1"/>
</dbReference>
<reference evidence="9 10" key="2">
    <citation type="journal article" date="2021" name="Microorganisms">
        <title>The Ever-Expanding Pseudomonas Genus: Description of 43 New Species and Partition of the Pseudomonas putida Group.</title>
        <authorList>
            <person name="Girard L."/>
            <person name="Lood C."/>
            <person name="Hofte M."/>
            <person name="Vandamme P."/>
            <person name="Rokni-Zadeh H."/>
            <person name="van Noort V."/>
            <person name="Lavigne R."/>
            <person name="De Mot R."/>
        </authorList>
    </citation>
    <scope>NUCLEOTIDE SEQUENCE [LARGE SCALE GENOMIC DNA]</scope>
    <source>
        <strain evidence="9 10">RW8P3</strain>
    </source>
</reference>
<dbReference type="InterPro" id="IPR005828">
    <property type="entry name" value="MFS_sugar_transport-like"/>
</dbReference>
<dbReference type="CDD" id="cd17316">
    <property type="entry name" value="MFS_SV2_like"/>
    <property type="match status" value="1"/>
</dbReference>
<evidence type="ECO:0000256" key="5">
    <source>
        <dbReference type="ARBA" id="ARBA00022989"/>
    </source>
</evidence>
<comment type="similarity">
    <text evidence="2">Belongs to the major facilitator superfamily. Sugar transporter (TC 2.A.1.1) family.</text>
</comment>
<proteinExistence type="inferred from homology"/>
<keyword evidence="6 7" id="KW-0472">Membrane</keyword>
<dbReference type="InterPro" id="IPR020846">
    <property type="entry name" value="MFS_dom"/>
</dbReference>
<feature type="transmembrane region" description="Helical" evidence="7">
    <location>
        <begin position="253"/>
        <end position="280"/>
    </location>
</feature>
<keyword evidence="4 7" id="KW-0812">Transmembrane</keyword>
<feature type="transmembrane region" description="Helical" evidence="7">
    <location>
        <begin position="376"/>
        <end position="396"/>
    </location>
</feature>
<feature type="transmembrane region" description="Helical" evidence="7">
    <location>
        <begin position="86"/>
        <end position="104"/>
    </location>
</feature>
<gene>
    <name evidence="9" type="ORF">HU752_016970</name>
</gene>
<feature type="transmembrane region" description="Helical" evidence="7">
    <location>
        <begin position="145"/>
        <end position="168"/>
    </location>
</feature>
<dbReference type="KEGG" id="pvw:HU752_016970"/>
<dbReference type="AlphaFoldDB" id="A0A9E6PFV0"/>
<dbReference type="PROSITE" id="PS50850">
    <property type="entry name" value="MFS"/>
    <property type="match status" value="1"/>
</dbReference>
<dbReference type="InterPro" id="IPR036259">
    <property type="entry name" value="MFS_trans_sf"/>
</dbReference>
<comment type="subcellular location">
    <subcellularLocation>
        <location evidence="1">Membrane</location>
        <topology evidence="1">Multi-pass membrane protein</topology>
    </subcellularLocation>
</comment>
<organism evidence="9 10">
    <name type="scientific">Pseudomonas vanderleydeniana</name>
    <dbReference type="NCBI Taxonomy" id="2745495"/>
    <lineage>
        <taxon>Bacteria</taxon>
        <taxon>Pseudomonadati</taxon>
        <taxon>Pseudomonadota</taxon>
        <taxon>Gammaproteobacteria</taxon>
        <taxon>Pseudomonadales</taxon>
        <taxon>Pseudomonadaceae</taxon>
        <taxon>Pseudomonas</taxon>
    </lineage>
</organism>
<feature type="transmembrane region" description="Helical" evidence="7">
    <location>
        <begin position="174"/>
        <end position="196"/>
    </location>
</feature>
<feature type="transmembrane region" description="Helical" evidence="7">
    <location>
        <begin position="317"/>
        <end position="335"/>
    </location>
</feature>
<evidence type="ECO:0000256" key="4">
    <source>
        <dbReference type="ARBA" id="ARBA00022692"/>
    </source>
</evidence>
<protein>
    <submittedName>
        <fullName evidence="9">MFS transporter</fullName>
    </submittedName>
</protein>
<evidence type="ECO:0000256" key="1">
    <source>
        <dbReference type="ARBA" id="ARBA00004141"/>
    </source>
</evidence>
<feature type="domain" description="Major facilitator superfamily (MFS) profile" evidence="8">
    <location>
        <begin position="20"/>
        <end position="431"/>
    </location>
</feature>
<feature type="transmembrane region" description="Helical" evidence="7">
    <location>
        <begin position="28"/>
        <end position="48"/>
    </location>
</feature>
<dbReference type="Proteomes" id="UP000634530">
    <property type="component" value="Chromosome"/>
</dbReference>
<feature type="transmembrane region" description="Helical" evidence="7">
    <location>
        <begin position="341"/>
        <end position="364"/>
    </location>
</feature>
<feature type="transmembrane region" description="Helical" evidence="7">
    <location>
        <begin position="286"/>
        <end position="305"/>
    </location>
</feature>
<feature type="transmembrane region" description="Helical" evidence="7">
    <location>
        <begin position="110"/>
        <end position="133"/>
    </location>
</feature>
<evidence type="ECO:0000259" key="8">
    <source>
        <dbReference type="PROSITE" id="PS50850"/>
    </source>
</evidence>
<evidence type="ECO:0000313" key="9">
    <source>
        <dbReference type="EMBL" id="QXI25670.1"/>
    </source>
</evidence>
<dbReference type="GO" id="GO:0016020">
    <property type="term" value="C:membrane"/>
    <property type="evidence" value="ECO:0007669"/>
    <property type="project" value="UniProtKB-SubCell"/>
</dbReference>
<evidence type="ECO:0000313" key="10">
    <source>
        <dbReference type="Proteomes" id="UP000634530"/>
    </source>
</evidence>
<reference evidence="9 10" key="1">
    <citation type="journal article" date="2020" name="Microorganisms">
        <title>Reliable Identification of Environmental Pseudomonas Isolates Using the rpoD Gene.</title>
        <authorList>
            <consortium name="The Broad Institute Genome Sequencing Platform"/>
            <person name="Girard L."/>
            <person name="Lood C."/>
            <person name="Rokni-Zadeh H."/>
            <person name="van Noort V."/>
            <person name="Lavigne R."/>
            <person name="De Mot R."/>
        </authorList>
    </citation>
    <scope>NUCLEOTIDE SEQUENCE [LARGE SCALE GENOMIC DNA]</scope>
    <source>
        <strain evidence="9 10">RW8P3</strain>
    </source>
</reference>
<dbReference type="GO" id="GO:0022857">
    <property type="term" value="F:transmembrane transporter activity"/>
    <property type="evidence" value="ECO:0007669"/>
    <property type="project" value="InterPro"/>
</dbReference>
<sequence>MTRSAISIEDVPINNFHQLMTVRAGGGWILDGYILSIIGVVIVQFSEYLKLDSFWQGLVAASAMLGTFCSGFLGGWLTDRIGRRRLFFVGPVLFIVGSVGSFWVESGVALFILRFLVGVGVGLEYPVAGSLLTEFLPQKHRGRRLAALTILWFAGAALAYMVGNFILARGGDDAWRWVLASSAVLGVLLFIVRLGTPESPRWLMSKGRLQEAEDIIKKVYGSSFSLANMPEQEVEQKVSLTDLMRSGYGKRMLFVAVFWSAAVVPMFAVYSFAPVVLQALNLKGEWASFGSVLITLLFVVGCIVATRLIDSLGRRPLIIHSFLWSTLALLGLGVFSTGSEVLVLVLFGAYALFIGGAQVLELVYPNELFPTEIRAFAVGMGSSMSRIGSAAGTWLVPISLQSIGIGNTMLIAALVSLVGLIVSVWLAPETRGMSLEMAASLER</sequence>
<accession>A0A9E6PFV0</accession>
<evidence type="ECO:0000256" key="6">
    <source>
        <dbReference type="ARBA" id="ARBA00023136"/>
    </source>
</evidence>
<dbReference type="PANTHER" id="PTHR23511:SF34">
    <property type="entry name" value="SYNAPTIC VESICLE GLYCOPROTEIN 2"/>
    <property type="match status" value="1"/>
</dbReference>
<dbReference type="Gene3D" id="1.20.1250.20">
    <property type="entry name" value="MFS general substrate transporter like domains"/>
    <property type="match status" value="1"/>
</dbReference>
<dbReference type="EMBL" id="CP077093">
    <property type="protein sequence ID" value="QXI25670.1"/>
    <property type="molecule type" value="Genomic_DNA"/>
</dbReference>
<feature type="transmembrane region" description="Helical" evidence="7">
    <location>
        <begin position="54"/>
        <end position="74"/>
    </location>
</feature>
<keyword evidence="10" id="KW-1185">Reference proteome</keyword>
<evidence type="ECO:0000256" key="2">
    <source>
        <dbReference type="ARBA" id="ARBA00010992"/>
    </source>
</evidence>
<evidence type="ECO:0000256" key="3">
    <source>
        <dbReference type="ARBA" id="ARBA00022448"/>
    </source>
</evidence>
<keyword evidence="5 7" id="KW-1133">Transmembrane helix</keyword>
<dbReference type="SUPFAM" id="SSF103473">
    <property type="entry name" value="MFS general substrate transporter"/>
    <property type="match status" value="1"/>
</dbReference>
<dbReference type="RefSeq" id="WP_186682932.1">
    <property type="nucleotide sequence ID" value="NZ_CP077093.1"/>
</dbReference>
<dbReference type="InterPro" id="IPR005829">
    <property type="entry name" value="Sugar_transporter_CS"/>
</dbReference>
<name>A0A9E6PFV0_9PSED</name>
<dbReference type="PROSITE" id="PS00217">
    <property type="entry name" value="SUGAR_TRANSPORT_2"/>
    <property type="match status" value="1"/>
</dbReference>
<evidence type="ECO:0000256" key="7">
    <source>
        <dbReference type="SAM" id="Phobius"/>
    </source>
</evidence>
<feature type="transmembrane region" description="Helical" evidence="7">
    <location>
        <begin position="408"/>
        <end position="427"/>
    </location>
</feature>
<keyword evidence="3" id="KW-0813">Transport</keyword>
<dbReference type="Pfam" id="PF00083">
    <property type="entry name" value="Sugar_tr"/>
    <property type="match status" value="1"/>
</dbReference>